<evidence type="ECO:0000256" key="3">
    <source>
        <dbReference type="SAM" id="MobiDB-lite"/>
    </source>
</evidence>
<dbReference type="GO" id="GO:0036297">
    <property type="term" value="P:interstrand cross-link repair"/>
    <property type="evidence" value="ECO:0007669"/>
    <property type="project" value="TreeGrafter"/>
</dbReference>
<keyword evidence="6" id="KW-0347">Helicase</keyword>
<dbReference type="GO" id="GO:0043138">
    <property type="term" value="F:3'-5' DNA helicase activity"/>
    <property type="evidence" value="ECO:0007669"/>
    <property type="project" value="TreeGrafter"/>
</dbReference>
<reference evidence="6 7" key="1">
    <citation type="journal article" date="2018" name="Int. J. Syst. Evol. Microbiol.">
        <title>Mesosutterella multiformis gen. nov., sp. nov., a member of the family Sutterellaceae and Sutterella megalosphaeroides sp. nov., isolated from human faeces.</title>
        <authorList>
            <person name="Sakamoto M."/>
            <person name="Ikeyama N."/>
            <person name="Kunihiro T."/>
            <person name="Iino T."/>
            <person name="Yuki M."/>
            <person name="Ohkuma M."/>
        </authorList>
    </citation>
    <scope>NUCLEOTIDE SEQUENCE [LARGE SCALE GENOMIC DNA]</scope>
    <source>
        <strain evidence="6 7">6FBBBH3</strain>
    </source>
</reference>
<feature type="domain" description="Helicase ATP-binding" evidence="4">
    <location>
        <begin position="95"/>
        <end position="280"/>
    </location>
</feature>
<dbReference type="OrthoDB" id="9815222at2"/>
<dbReference type="InterPro" id="IPR011545">
    <property type="entry name" value="DEAD/DEAH_box_helicase_dom"/>
</dbReference>
<proteinExistence type="predicted"/>
<dbReference type="PANTHER" id="PTHR47957:SF3">
    <property type="entry name" value="ATP-DEPENDENT HELICASE HRQ1"/>
    <property type="match status" value="1"/>
</dbReference>
<evidence type="ECO:0000313" key="6">
    <source>
        <dbReference type="EMBL" id="BBF23306.1"/>
    </source>
</evidence>
<evidence type="ECO:0000313" key="7">
    <source>
        <dbReference type="Proteomes" id="UP000271003"/>
    </source>
</evidence>
<keyword evidence="1" id="KW-0547">Nucleotide-binding</keyword>
<feature type="domain" description="Helicase C-terminal" evidence="5">
    <location>
        <begin position="1034"/>
        <end position="1194"/>
    </location>
</feature>
<evidence type="ECO:0000259" key="4">
    <source>
        <dbReference type="PROSITE" id="PS51192"/>
    </source>
</evidence>
<dbReference type="InterPro" id="IPR027417">
    <property type="entry name" value="P-loop_NTPase"/>
</dbReference>
<feature type="region of interest" description="Disordered" evidence="3">
    <location>
        <begin position="2207"/>
        <end position="2226"/>
    </location>
</feature>
<dbReference type="Pfam" id="PF09369">
    <property type="entry name" value="MZB"/>
    <property type="match status" value="1"/>
</dbReference>
<evidence type="ECO:0000256" key="2">
    <source>
        <dbReference type="ARBA" id="ARBA00022840"/>
    </source>
</evidence>
<dbReference type="SUPFAM" id="SSF52540">
    <property type="entry name" value="P-loop containing nucleoside triphosphate hydrolases"/>
    <property type="match status" value="2"/>
</dbReference>
<gene>
    <name evidence="6" type="ORF">SUTMEG_11970</name>
</gene>
<dbReference type="Gene3D" id="3.40.50.300">
    <property type="entry name" value="P-loop containing nucleotide triphosphate hydrolases"/>
    <property type="match status" value="2"/>
</dbReference>
<accession>A0A2Z6IEX1</accession>
<dbReference type="Proteomes" id="UP000271003">
    <property type="component" value="Chromosome"/>
</dbReference>
<feature type="compositionally biased region" description="Basic and acidic residues" evidence="3">
    <location>
        <begin position="1430"/>
        <end position="1455"/>
    </location>
</feature>
<feature type="region of interest" description="Disordered" evidence="3">
    <location>
        <begin position="1410"/>
        <end position="1465"/>
    </location>
</feature>
<dbReference type="InterPro" id="IPR001650">
    <property type="entry name" value="Helicase_C-like"/>
</dbReference>
<keyword evidence="7" id="KW-1185">Reference proteome</keyword>
<name>A0A2Z6IEX1_9BURK</name>
<dbReference type="PROSITE" id="PS51192">
    <property type="entry name" value="HELICASE_ATP_BIND_1"/>
    <property type="match status" value="1"/>
</dbReference>
<dbReference type="GO" id="GO:0005524">
    <property type="term" value="F:ATP binding"/>
    <property type="evidence" value="ECO:0007669"/>
    <property type="project" value="UniProtKB-KW"/>
</dbReference>
<evidence type="ECO:0000259" key="5">
    <source>
        <dbReference type="PROSITE" id="PS51194"/>
    </source>
</evidence>
<dbReference type="RefSeq" id="WP_120176931.1">
    <property type="nucleotide sequence ID" value="NZ_AP018786.1"/>
</dbReference>
<organism evidence="6 7">
    <name type="scientific">Sutterella megalosphaeroides</name>
    <dbReference type="NCBI Taxonomy" id="2494234"/>
    <lineage>
        <taxon>Bacteria</taxon>
        <taxon>Pseudomonadati</taxon>
        <taxon>Pseudomonadota</taxon>
        <taxon>Betaproteobacteria</taxon>
        <taxon>Burkholderiales</taxon>
        <taxon>Sutterellaceae</taxon>
        <taxon>Sutterella</taxon>
    </lineage>
</organism>
<dbReference type="PANTHER" id="PTHR47957">
    <property type="entry name" value="ATP-DEPENDENT HELICASE HRQ1"/>
    <property type="match status" value="1"/>
</dbReference>
<dbReference type="Pfam" id="PF00271">
    <property type="entry name" value="Helicase_C"/>
    <property type="match status" value="1"/>
</dbReference>
<keyword evidence="2" id="KW-0067">ATP-binding</keyword>
<evidence type="ECO:0000256" key="1">
    <source>
        <dbReference type="ARBA" id="ARBA00022741"/>
    </source>
</evidence>
<dbReference type="KEGG" id="sutt:SUTMEG_11970"/>
<dbReference type="PROSITE" id="PS51194">
    <property type="entry name" value="HELICASE_CTER"/>
    <property type="match status" value="1"/>
</dbReference>
<dbReference type="InterPro" id="IPR014001">
    <property type="entry name" value="Helicase_ATP-bd"/>
</dbReference>
<keyword evidence="6" id="KW-0378">Hydrolase</keyword>
<dbReference type="CDD" id="cd17923">
    <property type="entry name" value="DEXHc_Hrq1-like"/>
    <property type="match status" value="1"/>
</dbReference>
<dbReference type="SMART" id="SM00490">
    <property type="entry name" value="HELICc"/>
    <property type="match status" value="1"/>
</dbReference>
<protein>
    <submittedName>
        <fullName evidence="6">DEAD/DEAH box helicase</fullName>
    </submittedName>
</protein>
<dbReference type="Pfam" id="PF00270">
    <property type="entry name" value="DEAD"/>
    <property type="match status" value="1"/>
</dbReference>
<dbReference type="SMART" id="SM00487">
    <property type="entry name" value="DEXDc"/>
    <property type="match status" value="1"/>
</dbReference>
<dbReference type="GO" id="GO:0003676">
    <property type="term" value="F:nucleic acid binding"/>
    <property type="evidence" value="ECO:0007669"/>
    <property type="project" value="InterPro"/>
</dbReference>
<dbReference type="EMBL" id="AP018786">
    <property type="protein sequence ID" value="BBF23306.1"/>
    <property type="molecule type" value="Genomic_DNA"/>
</dbReference>
<dbReference type="GO" id="GO:0006289">
    <property type="term" value="P:nucleotide-excision repair"/>
    <property type="evidence" value="ECO:0007669"/>
    <property type="project" value="TreeGrafter"/>
</dbReference>
<dbReference type="InterPro" id="IPR018973">
    <property type="entry name" value="MZB"/>
</dbReference>
<sequence length="2335" mass="259099">MLPTLTSRDIEEGIRSFVKNEFPIATTAFRPNGQSIVEAFLDKSENLVKGPWLEIRRPFRKCDAKLPEFLPEFAGELRVLENFEPHRHQARAFERLLYPNPKSTIVATGTGSGKTECFMLPILDAVLRMKKDGIEGIKALVIYPMNALATDQAKRFAELCDAVKKVEGPQITVGLYTGAPGFESRTMGECSSITDRDTLRRNPPDILLTNYKMLDYLLLREEDRSLWEKTSGRSLRYLVVDELHTFDGAQGTDLACLVRRLRDRLDLGEGLACVGTSATLGGGDGLERLQAYASDVFGADFSSVESVVTEDRLGTEEYLESFGEPQWAGDWPSTFEAKRLATKGASNSVEIFLADSIRTWLGQIVRLRPGEVDDWREAALMLGRMLPHHPAFRRLMSEANGIVHLETLAESWRHDVPAFRALTVEETMLMIRSFVALVSMARTERSDGKLVPFLTVRVQLWVRELANMLATVEAEPKLIPMADVKTERPLALPLVTCRACNATAWGAVVADGSLTGGARGFYRAWFSRKDPNAKLLYPVVKDEFQKARAERPGELMRLCTKHSTLTWVHDTNPDAVYDRHCPVCQTEHDPIIVRVPKIHTSGSNEDGRYVRLQTSCALCGSLNSMRILGARSVTLSSAVTGHLHSSDANDDHKLINFTDSVQDAAHRAGFMEARSYMFALRQAVAGLMRDPEGGKLDFESFLATIGDFWLERTGAVSALKTSPSAALQEAAERIAVARFVSTFIPSGMLWRRPWTEFRSGIAQYYQDNHGKTKDPTVALENLLARIPDLKNDEGKSTPWAYLYRDVAQRLRWEAFVEMTMRVHSGRTVEALGIGTISPDTYCIESAADKLFRTLSETVGGLRDVPIEQFLLFVEGFLMHEKLRGAFDMRLSHGSEGRDDFRRFVVSGDQFWFAMSRYLPTYGPNFRPPAPLVLRNPAAQALPYFDAVLPKDSRKENWYTLWLTKCFGDGLDVVAAREEIYTTLLSALTDAGALTSLSMSEKAGSIPVYLMTPRSWSVTRALKRAVCPRCGRSHVIDAARADAWRTMPCLSQGCMSKEHAIETIAPDNATYRGTPLRVTAREHTGNLDHKERGRIESSFIDGREPWDVNLLCATPTLEMGIDIGDLSTVLLSSMPPGPANYVQRIGRAGRRDGNALAMTICDTSLHAQYFWADPEEMLEAEVNPPGVFLHAPAVLERQLFAFAITRWMGAVDGASVPDEIGEVLRKFEAAKDAGYTSAQFPFGLLDFVKENAEGLLADFAGLFVVPGTDRTIFTPEERRRLLGFLIDTSEDTPSVKTRLLGKLKRLVAERTSYEKKRDGYKSTLQRLKKGPIDEHTQRTIEELQLNIDALQTLCRDEFRTKKTLNVLTDEGILPNYAFPEEGIGLDGLVMQIRDRRAPDHTGREAVLAAERASAAEDGNDTLEGLDLPDSASEKGEKADKSDKSEAAEKVETKETAAPESAAKKTRKKKDGVYKRFNFRRAASTGLFELAPGNSYYANEFVLHIDQVDLADDKVAWWRFCPVCNHSAIDRPEETGSACPRCGAPAWQEVGQRRPVLQLRNVYAYADIKSDRISDDREDRVHVDQSRMKLVDIDPRVERRSFVLPESNGFGFEYVPSATFRDFNFGKSGTGMSEPFEVASQSLDAPGFAVCKHCGRVKKEVRRNAQGKEYSYGREQHDFSCPVTKDPSKEDWIEGLVLSRSFKSEILRVRVPQGILTETHTPATVTASLVAALRLGLRRYFHGSVDHLRVMPMVEPAEGGRKRVHYIVVYDTVPGGTGYLKELLADEKNMIEVFRTALTALTDCPCGEDPDSDGCYRCVYAHGDSSQRREISRACAIEIVTDILAKAKDLKPGSIDTTGGVDPMESILERNFVVALRKAAEVECVKRIPTGAGLFHYLVQMRSGLLWRLELQEDMKGERPSRPDFVFRPLRESERRPDRTMAVFTDGWTYHSDILADDCAKRQSILNQGMRCWTLYWDDVTARAEADGTEIDHRGLPPLVRAAPPAPIYPQWRTAVKGLTGTEPPEWDTVVKRWILNVESFGRLLVWLSNPEEAEGCALAAAFAGIFGIQAQLGAKLGVRAQHATALLVDAKAIEPGEVWLEGPLETPADTPLRREYRCSTGLNAAILFAEGEALKGILNTRVSAPLEASMRAFWSEAASLQFTNELVLMPTLPETRDETGASVFERLSAVSPWAQAFDRLREARERAANATPTVASAEDAKATDAGATDANGANAAAWASVSELLPEELLPLAQALQKAGVAIDENDAGVDLVDPARGEVFATAELYWKEAALAVVLEGADAPLEHRTAGIRCVNGSAPVEEVLERLLAHPGLPIA</sequence>